<gene>
    <name evidence="1" type="ORF">D5400_15785</name>
</gene>
<accession>A0A3S9B6I0</accession>
<organism evidence="1 2">
    <name type="scientific">Georhizobium profundi</name>
    <dbReference type="NCBI Taxonomy" id="2341112"/>
    <lineage>
        <taxon>Bacteria</taxon>
        <taxon>Pseudomonadati</taxon>
        <taxon>Pseudomonadota</taxon>
        <taxon>Alphaproteobacteria</taxon>
        <taxon>Hyphomicrobiales</taxon>
        <taxon>Rhizobiaceae</taxon>
        <taxon>Georhizobium</taxon>
    </lineage>
</organism>
<dbReference type="RefSeq" id="WP_126010859.1">
    <property type="nucleotide sequence ID" value="NZ_CP032509.1"/>
</dbReference>
<dbReference type="Proteomes" id="UP000268192">
    <property type="component" value="Chromosome"/>
</dbReference>
<evidence type="ECO:0008006" key="3">
    <source>
        <dbReference type="Google" id="ProtNLM"/>
    </source>
</evidence>
<keyword evidence="2" id="KW-1185">Reference proteome</keyword>
<proteinExistence type="predicted"/>
<reference evidence="1 2" key="1">
    <citation type="submission" date="2018-09" db="EMBL/GenBank/DDBJ databases">
        <title>Marinorhizobium profundi gen. nov., sp. nov., isolated from a deep-sea sediment sample from the New Britain Trench and proposal of Marinorhizobiaceae fam. nov. in the order Rhizobiales of the class Alphaproteobacteria.</title>
        <authorList>
            <person name="Cao J."/>
        </authorList>
    </citation>
    <scope>NUCLEOTIDE SEQUENCE [LARGE SCALE GENOMIC DNA]</scope>
    <source>
        <strain evidence="1 2">WS11</strain>
    </source>
</reference>
<dbReference type="AlphaFoldDB" id="A0A3S9B6I0"/>
<evidence type="ECO:0000313" key="2">
    <source>
        <dbReference type="Proteomes" id="UP000268192"/>
    </source>
</evidence>
<dbReference type="EMBL" id="CP032509">
    <property type="protein sequence ID" value="AZN72536.1"/>
    <property type="molecule type" value="Genomic_DNA"/>
</dbReference>
<evidence type="ECO:0000313" key="1">
    <source>
        <dbReference type="EMBL" id="AZN72536.1"/>
    </source>
</evidence>
<dbReference type="SUPFAM" id="SSF53756">
    <property type="entry name" value="UDP-Glycosyltransferase/glycogen phosphorylase"/>
    <property type="match status" value="1"/>
</dbReference>
<name>A0A3S9B6I0_9HYPH</name>
<protein>
    <recommendedName>
        <fullName evidence="3">Glycosyltransferase family 1 protein</fullName>
    </recommendedName>
</protein>
<dbReference type="OrthoDB" id="7593532at2"/>
<dbReference type="KEGG" id="abaw:D5400_15785"/>
<sequence length="375" mass="42086">MADAVIGSQRSLFDRWSDRAYRAVPRPHALASRNRRPPVRSVLVLRKGNNPTYSYYFKARLKALAPLPYQSRCIDTESLEGIDPAGLFVIICRYIKPAQLRWLEQHQSKLAGVALFIDDDIAALLTGTEAVWHYRLYLASMTLLPLRRLNRLLTHVWASTPALKKALAAGGRPVSLLPPAPDTAEHLPLSSKSSKEPVSVAFHATGVHGREHRFLVPIAQRVVARHPNVRFDILAQGDDRKLWLSAGLPEHQLRIVPLMRWPEYHRHSRDTGADIFAVPLMDNRENAARADTKRIDCARLGAAAVFSDSPAYSSRRHPDEIHIGNNPEIWVETLLDLADNPQRREKAAQATRDVVAAMADDLRFPDLDLSPSPPR</sequence>